<keyword evidence="3" id="KW-0808">Transferase</keyword>
<feature type="transmembrane region" description="Helical" evidence="6">
    <location>
        <begin position="17"/>
        <end position="36"/>
    </location>
</feature>
<comment type="caution">
    <text evidence="7">The sequence shown here is derived from an EMBL/GenBank/DDBJ whole genome shotgun (WGS) entry which is preliminary data.</text>
</comment>
<dbReference type="AlphaFoldDB" id="A0A8T0RLN1"/>
<evidence type="ECO:0000313" key="8">
    <source>
        <dbReference type="Proteomes" id="UP000823388"/>
    </source>
</evidence>
<dbReference type="GO" id="GO:0016757">
    <property type="term" value="F:glycosyltransferase activity"/>
    <property type="evidence" value="ECO:0007669"/>
    <property type="project" value="UniProtKB-KW"/>
</dbReference>
<sequence>MGDTDKSMLVSHLGRKLLNVVPMLLLFSLGFVLGMISDSKFPNFYLPFIPPMPSPTPFPPLPLLPVSSPPPPLQPTASPPSPLPTQSLPAQVGALRFMPNNIMHNMTDEELFWWASMAPRVHSSPYHRVPKVAFLFLTRGDLPLWPLWEMFFAGYDGLYSIYVHTDPSYTGSPPKESVFYGRMIPSQKTKWGDVTLVEAERRLLANALLDLANERFALLSESCIPLYNFTTVYALLTGSSTSFVDSFVNHDSEVRYNPFFADRSNISLAQWRKGFQWFEMDRALALEVISNDTYLPAFQEYCDAVPACLMDEHYIPTLLSLTGWTHNANRTLTFADWRMGGVHPRTYWRDDMKVELIREIRGGAGKNCTYNDGANGICYLFARKFAPDALEPLLSLAPKVMGFG</sequence>
<evidence type="ECO:0000256" key="4">
    <source>
        <dbReference type="ARBA" id="ARBA00023136"/>
    </source>
</evidence>
<dbReference type="InterPro" id="IPR044174">
    <property type="entry name" value="BC10-like"/>
</dbReference>
<dbReference type="InterPro" id="IPR003406">
    <property type="entry name" value="Glyco_trans_14"/>
</dbReference>
<reference evidence="7" key="1">
    <citation type="submission" date="2020-05" db="EMBL/GenBank/DDBJ databases">
        <title>WGS assembly of Panicum virgatum.</title>
        <authorList>
            <person name="Lovell J.T."/>
            <person name="Jenkins J."/>
            <person name="Shu S."/>
            <person name="Juenger T.E."/>
            <person name="Schmutz J."/>
        </authorList>
    </citation>
    <scope>NUCLEOTIDE SEQUENCE</scope>
    <source>
        <strain evidence="7">AP13</strain>
    </source>
</reference>
<accession>A0A8T0RLN1</accession>
<keyword evidence="5" id="KW-0325">Glycoprotein</keyword>
<dbReference type="EMBL" id="CM029046">
    <property type="protein sequence ID" value="KAG2587162.1"/>
    <property type="molecule type" value="Genomic_DNA"/>
</dbReference>
<dbReference type="OrthoDB" id="627023at2759"/>
<evidence type="ECO:0008006" key="9">
    <source>
        <dbReference type="Google" id="ProtNLM"/>
    </source>
</evidence>
<gene>
    <name evidence="7" type="ORF">PVAP13_5NG121800</name>
</gene>
<dbReference type="Proteomes" id="UP000823388">
    <property type="component" value="Chromosome 5N"/>
</dbReference>
<dbReference type="Pfam" id="PF02485">
    <property type="entry name" value="Branch"/>
    <property type="match status" value="1"/>
</dbReference>
<evidence type="ECO:0000256" key="3">
    <source>
        <dbReference type="ARBA" id="ARBA00022679"/>
    </source>
</evidence>
<evidence type="ECO:0000256" key="6">
    <source>
        <dbReference type="SAM" id="Phobius"/>
    </source>
</evidence>
<name>A0A8T0RLN1_PANVG</name>
<keyword evidence="6" id="KW-0812">Transmembrane</keyword>
<protein>
    <recommendedName>
        <fullName evidence="9">Core-2/I-branching beta-1,6-N-acetylglucosaminyltransferase family protein</fullName>
    </recommendedName>
</protein>
<comment type="subcellular location">
    <subcellularLocation>
        <location evidence="1">Membrane</location>
        <topology evidence="1">Single-pass type II membrane protein</topology>
    </subcellularLocation>
</comment>
<keyword evidence="6" id="KW-1133">Transmembrane helix</keyword>
<evidence type="ECO:0000256" key="1">
    <source>
        <dbReference type="ARBA" id="ARBA00004606"/>
    </source>
</evidence>
<dbReference type="GO" id="GO:0016020">
    <property type="term" value="C:membrane"/>
    <property type="evidence" value="ECO:0007669"/>
    <property type="project" value="UniProtKB-SubCell"/>
</dbReference>
<evidence type="ECO:0000256" key="2">
    <source>
        <dbReference type="ARBA" id="ARBA00022676"/>
    </source>
</evidence>
<evidence type="ECO:0000256" key="5">
    <source>
        <dbReference type="ARBA" id="ARBA00023180"/>
    </source>
</evidence>
<dbReference type="PANTHER" id="PTHR31042:SF73">
    <property type="match status" value="1"/>
</dbReference>
<proteinExistence type="predicted"/>
<organism evidence="7 8">
    <name type="scientific">Panicum virgatum</name>
    <name type="common">Blackwell switchgrass</name>
    <dbReference type="NCBI Taxonomy" id="38727"/>
    <lineage>
        <taxon>Eukaryota</taxon>
        <taxon>Viridiplantae</taxon>
        <taxon>Streptophyta</taxon>
        <taxon>Embryophyta</taxon>
        <taxon>Tracheophyta</taxon>
        <taxon>Spermatophyta</taxon>
        <taxon>Magnoliopsida</taxon>
        <taxon>Liliopsida</taxon>
        <taxon>Poales</taxon>
        <taxon>Poaceae</taxon>
        <taxon>PACMAD clade</taxon>
        <taxon>Panicoideae</taxon>
        <taxon>Panicodae</taxon>
        <taxon>Paniceae</taxon>
        <taxon>Panicinae</taxon>
        <taxon>Panicum</taxon>
        <taxon>Panicum sect. Hiantes</taxon>
    </lineage>
</organism>
<evidence type="ECO:0000313" key="7">
    <source>
        <dbReference type="EMBL" id="KAG2587162.1"/>
    </source>
</evidence>
<keyword evidence="8" id="KW-1185">Reference proteome</keyword>
<dbReference type="PANTHER" id="PTHR31042">
    <property type="entry name" value="CORE-2/I-BRANCHING BETA-1,6-N-ACETYLGLUCOSAMINYLTRANSFERASE FAMILY PROTEIN-RELATED"/>
    <property type="match status" value="1"/>
</dbReference>
<keyword evidence="2" id="KW-0328">Glycosyltransferase</keyword>
<keyword evidence="4 6" id="KW-0472">Membrane</keyword>